<sequence>WAQPAGRVAMDQHFKLLRADEEITRLNLEIPRLVTHMRDEDTFLIYQERRLVRAGNPALAHQVGVHRMERGRFNTLHMERLVKLSKEPGFTASLVPGVSVNTDRRVPVGEAEDIVMPDAGETAVPPPEEHEL</sequence>
<protein>
    <submittedName>
        <fullName evidence="1">Uncharacterized protein</fullName>
    </submittedName>
</protein>
<name>A0AAD7DZY3_9AGAR</name>
<reference evidence="1" key="1">
    <citation type="submission" date="2023-03" db="EMBL/GenBank/DDBJ databases">
        <title>Massive genome expansion in bonnet fungi (Mycena s.s.) driven by repeated elements and novel gene families across ecological guilds.</title>
        <authorList>
            <consortium name="Lawrence Berkeley National Laboratory"/>
            <person name="Harder C.B."/>
            <person name="Miyauchi S."/>
            <person name="Viragh M."/>
            <person name="Kuo A."/>
            <person name="Thoen E."/>
            <person name="Andreopoulos B."/>
            <person name="Lu D."/>
            <person name="Skrede I."/>
            <person name="Drula E."/>
            <person name="Henrissat B."/>
            <person name="Morin E."/>
            <person name="Kohler A."/>
            <person name="Barry K."/>
            <person name="LaButti K."/>
            <person name="Morin E."/>
            <person name="Salamov A."/>
            <person name="Lipzen A."/>
            <person name="Mereny Z."/>
            <person name="Hegedus B."/>
            <person name="Baldrian P."/>
            <person name="Stursova M."/>
            <person name="Weitz H."/>
            <person name="Taylor A."/>
            <person name="Grigoriev I.V."/>
            <person name="Nagy L.G."/>
            <person name="Martin F."/>
            <person name="Kauserud H."/>
        </authorList>
    </citation>
    <scope>NUCLEOTIDE SEQUENCE</scope>
    <source>
        <strain evidence="1">CBHHK182m</strain>
    </source>
</reference>
<dbReference type="AlphaFoldDB" id="A0AAD7DZY3"/>
<keyword evidence="2" id="KW-1185">Reference proteome</keyword>
<organism evidence="1 2">
    <name type="scientific">Mycena metata</name>
    <dbReference type="NCBI Taxonomy" id="1033252"/>
    <lineage>
        <taxon>Eukaryota</taxon>
        <taxon>Fungi</taxon>
        <taxon>Dikarya</taxon>
        <taxon>Basidiomycota</taxon>
        <taxon>Agaricomycotina</taxon>
        <taxon>Agaricomycetes</taxon>
        <taxon>Agaricomycetidae</taxon>
        <taxon>Agaricales</taxon>
        <taxon>Marasmiineae</taxon>
        <taxon>Mycenaceae</taxon>
        <taxon>Mycena</taxon>
    </lineage>
</organism>
<feature type="non-terminal residue" evidence="1">
    <location>
        <position position="132"/>
    </location>
</feature>
<accession>A0AAD7DZY3</accession>
<evidence type="ECO:0000313" key="2">
    <source>
        <dbReference type="Proteomes" id="UP001215598"/>
    </source>
</evidence>
<dbReference type="Proteomes" id="UP001215598">
    <property type="component" value="Unassembled WGS sequence"/>
</dbReference>
<comment type="caution">
    <text evidence="1">The sequence shown here is derived from an EMBL/GenBank/DDBJ whole genome shotgun (WGS) entry which is preliminary data.</text>
</comment>
<dbReference type="EMBL" id="JARKIB010000517">
    <property type="protein sequence ID" value="KAJ7702182.1"/>
    <property type="molecule type" value="Genomic_DNA"/>
</dbReference>
<feature type="non-terminal residue" evidence="1">
    <location>
        <position position="1"/>
    </location>
</feature>
<gene>
    <name evidence="1" type="ORF">B0H16DRAFT_1235271</name>
</gene>
<proteinExistence type="predicted"/>
<evidence type="ECO:0000313" key="1">
    <source>
        <dbReference type="EMBL" id="KAJ7702182.1"/>
    </source>
</evidence>